<dbReference type="GO" id="GO:0005856">
    <property type="term" value="C:cytoskeleton"/>
    <property type="evidence" value="ECO:0007669"/>
    <property type="project" value="TreeGrafter"/>
</dbReference>
<proteinExistence type="predicted"/>
<evidence type="ECO:0000313" key="3">
    <source>
        <dbReference type="Proteomes" id="UP000812287"/>
    </source>
</evidence>
<evidence type="ECO:0000313" key="2">
    <source>
        <dbReference type="EMBL" id="KAG7443522.1"/>
    </source>
</evidence>
<reference evidence="2" key="1">
    <citation type="submission" date="2020-11" db="EMBL/GenBank/DDBJ databases">
        <title>Adaptations for nitrogen fixation in a non-lichenized fungal sporocarp promotes dispersal by wood-feeding termites.</title>
        <authorList>
            <consortium name="DOE Joint Genome Institute"/>
            <person name="Koch R.A."/>
            <person name="Yoon G."/>
            <person name="Arayal U."/>
            <person name="Lail K."/>
            <person name="Amirebrahimi M."/>
            <person name="Labutti K."/>
            <person name="Lipzen A."/>
            <person name="Riley R."/>
            <person name="Barry K."/>
            <person name="Henrissat B."/>
            <person name="Grigoriev I.V."/>
            <person name="Herr J.R."/>
            <person name="Aime M.C."/>
        </authorList>
    </citation>
    <scope>NUCLEOTIDE SEQUENCE</scope>
    <source>
        <strain evidence="2">MCA 3950</strain>
    </source>
</reference>
<accession>A0A9P7VMU5</accession>
<dbReference type="Gene3D" id="3.40.225.10">
    <property type="entry name" value="Class II aldolase/adducin N-terminal domain"/>
    <property type="match status" value="1"/>
</dbReference>
<organism evidence="2 3">
    <name type="scientific">Guyanagaster necrorhizus</name>
    <dbReference type="NCBI Taxonomy" id="856835"/>
    <lineage>
        <taxon>Eukaryota</taxon>
        <taxon>Fungi</taxon>
        <taxon>Dikarya</taxon>
        <taxon>Basidiomycota</taxon>
        <taxon>Agaricomycotina</taxon>
        <taxon>Agaricomycetes</taxon>
        <taxon>Agaricomycetidae</taxon>
        <taxon>Agaricales</taxon>
        <taxon>Marasmiineae</taxon>
        <taxon>Physalacriaceae</taxon>
        <taxon>Guyanagaster</taxon>
    </lineage>
</organism>
<gene>
    <name evidence="2" type="ORF">BT62DRAFT_1009343</name>
</gene>
<comment type="caution">
    <text evidence="2">The sequence shown here is derived from an EMBL/GenBank/DDBJ whole genome shotgun (WGS) entry which is preliminary data.</text>
</comment>
<dbReference type="GO" id="GO:0051015">
    <property type="term" value="F:actin filament binding"/>
    <property type="evidence" value="ECO:0007669"/>
    <property type="project" value="TreeGrafter"/>
</dbReference>
<dbReference type="GeneID" id="66099831"/>
<keyword evidence="3" id="KW-1185">Reference proteome</keyword>
<dbReference type="SUPFAM" id="SSF53639">
    <property type="entry name" value="AraD/HMP-PK domain-like"/>
    <property type="match status" value="1"/>
</dbReference>
<dbReference type="SMART" id="SM01007">
    <property type="entry name" value="Aldolase_II"/>
    <property type="match status" value="1"/>
</dbReference>
<dbReference type="PANTHER" id="PTHR10672:SF39">
    <property type="entry name" value="CLASS II ALDOLASE_ADDUCIN N-TERMINAL DOMAIN-CONTAINING PROTEIN"/>
    <property type="match status" value="1"/>
</dbReference>
<dbReference type="OrthoDB" id="3238794at2759"/>
<name>A0A9P7VMU5_9AGAR</name>
<protein>
    <submittedName>
        <fullName evidence="2">Arad-like aldolase/epimerase</fullName>
    </submittedName>
</protein>
<dbReference type="RefSeq" id="XP_043037022.1">
    <property type="nucleotide sequence ID" value="XM_043177544.1"/>
</dbReference>
<dbReference type="InterPro" id="IPR036409">
    <property type="entry name" value="Aldolase_II/adducin_N_sf"/>
</dbReference>
<feature type="domain" description="Class II aldolase/adducin N-terminal" evidence="1">
    <location>
        <begin position="34"/>
        <end position="192"/>
    </location>
</feature>
<dbReference type="EMBL" id="MU250545">
    <property type="protein sequence ID" value="KAG7443522.1"/>
    <property type="molecule type" value="Genomic_DNA"/>
</dbReference>
<dbReference type="InterPro" id="IPR001303">
    <property type="entry name" value="Aldolase_II/adducin_N"/>
</dbReference>
<dbReference type="PANTHER" id="PTHR10672">
    <property type="entry name" value="ADDUCIN"/>
    <property type="match status" value="1"/>
</dbReference>
<evidence type="ECO:0000259" key="1">
    <source>
        <dbReference type="SMART" id="SM01007"/>
    </source>
</evidence>
<dbReference type="Proteomes" id="UP000812287">
    <property type="component" value="Unassembled WGS sequence"/>
</dbReference>
<dbReference type="Pfam" id="PF00596">
    <property type="entry name" value="Aldolase_II"/>
    <property type="match status" value="1"/>
</dbReference>
<sequence length="245" mass="27334">MKVNACAILAATIASGLKPHIFEDKLQERAWCKLRLAQALRTFGNRGYDEEIAGHVKARDAIETECFWANPWGLHFKLIQLEDLLLVHFEGKILQAGKYLLNTAAFLIHSKIHAARPDIICAAHSHSLYGKAFSALGKPLDMISQDSYTFYNDHAVYTDYRGINHSLLVASDMIEAAVWFYISLEKACQVQLLADAAGKKVKISSEQAAETGSKVGNKTAGWFSGQMEFAFLESEEQNSFVYLKE</sequence>
<dbReference type="AlphaFoldDB" id="A0A9P7VMU5"/>
<dbReference type="InterPro" id="IPR051017">
    <property type="entry name" value="Aldolase-II_Adducin_sf"/>
</dbReference>